<evidence type="ECO:0000256" key="2">
    <source>
        <dbReference type="ARBA" id="ARBA00022741"/>
    </source>
</evidence>
<evidence type="ECO:0000313" key="6">
    <source>
        <dbReference type="Proteomes" id="UP000184139"/>
    </source>
</evidence>
<dbReference type="InterPro" id="IPR027417">
    <property type="entry name" value="P-loop_NTPase"/>
</dbReference>
<keyword evidence="1" id="KW-0813">Transport</keyword>
<dbReference type="CDD" id="cd03293">
    <property type="entry name" value="ABC_NrtD_SsuB_transporters"/>
    <property type="match status" value="1"/>
</dbReference>
<dbReference type="PROSITE" id="PS00211">
    <property type="entry name" value="ABC_TRANSPORTER_1"/>
    <property type="match status" value="1"/>
</dbReference>
<dbReference type="EMBL" id="FQXS01000029">
    <property type="protein sequence ID" value="SHI07672.1"/>
    <property type="molecule type" value="Genomic_DNA"/>
</dbReference>
<dbReference type="SUPFAM" id="SSF52540">
    <property type="entry name" value="P-loop containing nucleoside triphosphate hydrolases"/>
    <property type="match status" value="1"/>
</dbReference>
<keyword evidence="2" id="KW-0547">Nucleotide-binding</keyword>
<dbReference type="Pfam" id="PF00005">
    <property type="entry name" value="ABC_tran"/>
    <property type="match status" value="1"/>
</dbReference>
<reference evidence="5 6" key="1">
    <citation type="submission" date="2016-11" db="EMBL/GenBank/DDBJ databases">
        <authorList>
            <person name="Jaros S."/>
            <person name="Januszkiewicz K."/>
            <person name="Wedrychowicz H."/>
        </authorList>
    </citation>
    <scope>NUCLEOTIDE SEQUENCE [LARGE SCALE GENOMIC DNA]</scope>
    <source>
        <strain evidence="5 6">DSM 9705</strain>
    </source>
</reference>
<dbReference type="Proteomes" id="UP000184139">
    <property type="component" value="Unassembled WGS sequence"/>
</dbReference>
<accession>A0A1M5Y6S5</accession>
<evidence type="ECO:0000256" key="1">
    <source>
        <dbReference type="ARBA" id="ARBA00022448"/>
    </source>
</evidence>
<proteinExistence type="predicted"/>
<evidence type="ECO:0000259" key="4">
    <source>
        <dbReference type="PROSITE" id="PS50893"/>
    </source>
</evidence>
<name>A0A1M5Y6S5_9BACT</name>
<dbReference type="InterPro" id="IPR050166">
    <property type="entry name" value="ABC_transporter_ATP-bind"/>
</dbReference>
<dbReference type="PROSITE" id="PS50893">
    <property type="entry name" value="ABC_TRANSPORTER_2"/>
    <property type="match status" value="1"/>
</dbReference>
<organism evidence="5 6">
    <name type="scientific">Desulfofustis glycolicus DSM 9705</name>
    <dbReference type="NCBI Taxonomy" id="1121409"/>
    <lineage>
        <taxon>Bacteria</taxon>
        <taxon>Pseudomonadati</taxon>
        <taxon>Thermodesulfobacteriota</taxon>
        <taxon>Desulfobulbia</taxon>
        <taxon>Desulfobulbales</taxon>
        <taxon>Desulfocapsaceae</taxon>
        <taxon>Desulfofustis</taxon>
    </lineage>
</organism>
<protein>
    <submittedName>
        <fullName evidence="5">NitT/TauT family transport system ATP-binding protein</fullName>
    </submittedName>
</protein>
<dbReference type="SMART" id="SM00382">
    <property type="entry name" value="AAA"/>
    <property type="match status" value="1"/>
</dbReference>
<evidence type="ECO:0000313" key="5">
    <source>
        <dbReference type="EMBL" id="SHI07672.1"/>
    </source>
</evidence>
<evidence type="ECO:0000256" key="3">
    <source>
        <dbReference type="ARBA" id="ARBA00022840"/>
    </source>
</evidence>
<dbReference type="InterPro" id="IPR003593">
    <property type="entry name" value="AAA+_ATPase"/>
</dbReference>
<sequence>MKQLHVIGVSKRYSSKRGSVKALASVSCSVQQGEFVALLGPSGCGKSTLLRLVAGLSQPDDGQIEFREWVQMPKARLVFQDSALFPWMSVWENVAFGLEMEAMPVAERRERAVALLATMGMADFHQHYPHELSGGMRQRVAIARAFATEPDILLMDEPLRALDAQMRLVVQEELLALWNRQKPMVLYVTHDIEEALLLADRVLVMSGKPGKIREEVISGFHRPRDLTGRDHKNLEELKWHIWKLLESDVRGQLQSGTANTV</sequence>
<dbReference type="PANTHER" id="PTHR42788:SF13">
    <property type="entry name" value="ALIPHATIC SULFONATES IMPORT ATP-BINDING PROTEIN SSUB"/>
    <property type="match status" value="1"/>
</dbReference>
<dbReference type="InterPro" id="IPR003439">
    <property type="entry name" value="ABC_transporter-like_ATP-bd"/>
</dbReference>
<dbReference type="Gene3D" id="3.40.50.300">
    <property type="entry name" value="P-loop containing nucleotide triphosphate hydrolases"/>
    <property type="match status" value="1"/>
</dbReference>
<dbReference type="STRING" id="1121409.SAMN02745124_03684"/>
<feature type="domain" description="ABC transporter" evidence="4">
    <location>
        <begin position="4"/>
        <end position="232"/>
    </location>
</feature>
<gene>
    <name evidence="5" type="ORF">SAMN02745124_03684</name>
</gene>
<keyword evidence="6" id="KW-1185">Reference proteome</keyword>
<dbReference type="GO" id="GO:0005524">
    <property type="term" value="F:ATP binding"/>
    <property type="evidence" value="ECO:0007669"/>
    <property type="project" value="UniProtKB-KW"/>
</dbReference>
<dbReference type="InterPro" id="IPR017871">
    <property type="entry name" value="ABC_transporter-like_CS"/>
</dbReference>
<keyword evidence="3 5" id="KW-0067">ATP-binding</keyword>
<dbReference type="GO" id="GO:0016887">
    <property type="term" value="F:ATP hydrolysis activity"/>
    <property type="evidence" value="ECO:0007669"/>
    <property type="project" value="InterPro"/>
</dbReference>
<dbReference type="RefSeq" id="WP_073378459.1">
    <property type="nucleotide sequence ID" value="NZ_FQXS01000029.1"/>
</dbReference>
<dbReference type="AlphaFoldDB" id="A0A1M5Y6S5"/>
<dbReference type="PANTHER" id="PTHR42788">
    <property type="entry name" value="TAURINE IMPORT ATP-BINDING PROTEIN-RELATED"/>
    <property type="match status" value="1"/>
</dbReference>
<dbReference type="OrthoDB" id="9809450at2"/>